<evidence type="ECO:0000256" key="3">
    <source>
        <dbReference type="ARBA" id="ARBA00022448"/>
    </source>
</evidence>
<evidence type="ECO:0008006" key="12">
    <source>
        <dbReference type="Google" id="ProtNLM"/>
    </source>
</evidence>
<feature type="transmembrane region" description="Helical" evidence="7">
    <location>
        <begin position="330"/>
        <end position="352"/>
    </location>
</feature>
<dbReference type="PANTHER" id="PTHR42810:SF2">
    <property type="entry name" value="PURINE PERMEASE C1399.01C-RELATED"/>
    <property type="match status" value="1"/>
</dbReference>
<comment type="similarity">
    <text evidence="2">Belongs to the nucleobase:cation symporter-2 (NCS2) (TC 2.A.40) family.</text>
</comment>
<reference evidence="8" key="1">
    <citation type="submission" date="2020-01" db="EMBL/GenBank/DDBJ databases">
        <authorList>
            <person name="Rat A."/>
        </authorList>
    </citation>
    <scope>NUCLEOTIDE SEQUENCE</scope>
    <source>
        <strain evidence="8">LMG 31161</strain>
    </source>
</reference>
<dbReference type="InterPro" id="IPR006043">
    <property type="entry name" value="NCS2"/>
</dbReference>
<accession>A0A9X9WEB9</accession>
<gene>
    <name evidence="9" type="ORF">GWK15_13110</name>
    <name evidence="8" type="ORF">GXW75_05425</name>
</gene>
<reference evidence="8" key="3">
    <citation type="journal article" date="2021" name="Syst. Appl. Microbiol.">
        <title>Roseomonas hellenica sp. nov., isolated from roots of wild-growing Alkanna tinctoria.</title>
        <authorList>
            <person name="Rat A."/>
            <person name="Naranjo H.D."/>
            <person name="Lebbe L."/>
            <person name="Cnockaert M."/>
            <person name="Krigas N."/>
            <person name="Grigoriadou K."/>
            <person name="Maloupa E."/>
            <person name="Willems A."/>
        </authorList>
    </citation>
    <scope>NUCLEOTIDE SEQUENCE</scope>
    <source>
        <strain evidence="8">LMG 31161</strain>
    </source>
</reference>
<name>A0A9X9WEB9_9PROT</name>
<evidence type="ECO:0000256" key="6">
    <source>
        <dbReference type="ARBA" id="ARBA00023136"/>
    </source>
</evidence>
<evidence type="ECO:0000313" key="11">
    <source>
        <dbReference type="Proteomes" id="UP001138708"/>
    </source>
</evidence>
<evidence type="ECO:0000313" key="8">
    <source>
        <dbReference type="EMBL" id="MBR0658679.1"/>
    </source>
</evidence>
<keyword evidence="3" id="KW-0813">Transport</keyword>
<feature type="transmembrane region" description="Helical" evidence="7">
    <location>
        <begin position="143"/>
        <end position="165"/>
    </location>
</feature>
<comment type="caution">
    <text evidence="8">The sequence shown here is derived from an EMBL/GenBank/DDBJ whole genome shotgun (WGS) entry which is preliminary data.</text>
</comment>
<evidence type="ECO:0000256" key="4">
    <source>
        <dbReference type="ARBA" id="ARBA00022692"/>
    </source>
</evidence>
<evidence type="ECO:0000256" key="7">
    <source>
        <dbReference type="SAM" id="Phobius"/>
    </source>
</evidence>
<feature type="transmembrane region" description="Helical" evidence="7">
    <location>
        <begin position="248"/>
        <end position="266"/>
    </location>
</feature>
<evidence type="ECO:0000256" key="2">
    <source>
        <dbReference type="ARBA" id="ARBA00008821"/>
    </source>
</evidence>
<keyword evidence="6 7" id="KW-0472">Membrane</keyword>
<feature type="transmembrane region" description="Helical" evidence="7">
    <location>
        <begin position="21"/>
        <end position="45"/>
    </location>
</feature>
<organism evidence="8 11">
    <name type="scientific">Neoroseomonas oryzicola</name>
    <dbReference type="NCBI Taxonomy" id="535904"/>
    <lineage>
        <taxon>Bacteria</taxon>
        <taxon>Pseudomonadati</taxon>
        <taxon>Pseudomonadota</taxon>
        <taxon>Alphaproteobacteria</taxon>
        <taxon>Acetobacterales</taxon>
        <taxon>Acetobacteraceae</taxon>
        <taxon>Neoroseomonas</taxon>
    </lineage>
</organism>
<dbReference type="GO" id="GO:0042907">
    <property type="term" value="F:xanthine transmembrane transporter activity"/>
    <property type="evidence" value="ECO:0007669"/>
    <property type="project" value="TreeGrafter"/>
</dbReference>
<dbReference type="EMBL" id="JAAEDK010000009">
    <property type="protein sequence ID" value="MBR0658679.1"/>
    <property type="molecule type" value="Genomic_DNA"/>
</dbReference>
<keyword evidence="5 7" id="KW-1133">Transmembrane helix</keyword>
<keyword evidence="10" id="KW-1185">Reference proteome</keyword>
<evidence type="ECO:0000256" key="1">
    <source>
        <dbReference type="ARBA" id="ARBA00004141"/>
    </source>
</evidence>
<dbReference type="AlphaFoldDB" id="A0A9X9WEB9"/>
<evidence type="ECO:0000256" key="5">
    <source>
        <dbReference type="ARBA" id="ARBA00022989"/>
    </source>
</evidence>
<feature type="transmembrane region" description="Helical" evidence="7">
    <location>
        <begin position="417"/>
        <end position="437"/>
    </location>
</feature>
<comment type="subcellular location">
    <subcellularLocation>
        <location evidence="1">Membrane</location>
        <topology evidence="1">Multi-pass membrane protein</topology>
    </subcellularLocation>
</comment>
<keyword evidence="4 7" id="KW-0812">Transmembrane</keyword>
<dbReference type="Proteomes" id="UP001138708">
    <property type="component" value="Unassembled WGS sequence"/>
</dbReference>
<protein>
    <recommendedName>
        <fullName evidence="12">Xanthine/uracil/vitamin C permease</fullName>
    </recommendedName>
</protein>
<sequence length="574" mass="59942">MDSRLPTRPENLLYGVEDRPPALTCALLALQHVSTLLLNTVYLLFALTTAGIGPEQTMQGIRVGFAVIGIGTLLLCQARTHFGSGYLIPWTFSGIHIGATLAAARLGGMPLVLGMTLFAGVVEIALSRIIGRLRSFFPAEISGLCVVLVGLSLGVLGTKLLLGVADGSAATVPAAEVVLGGGALAMMVGTHVWGGTYLRRYSPIMGIVCTYLVGLAAGLIDSHALAAIAAAPLVALPEWSLHVPRFDPALAVPFFAVALACCLRVMGDVAVSQKVNDRNWVRPEPRTMSAGALADGAATILAAGAGCMGGTSNASSVGLATATGVTARVVGLWIGGLLITLSALPAAALFYLSIPRPVLGAAIVFAASFVLVNGLQIVMSRALDARKTLVIGLALTIALSRNVMPEFYAGLPTALQPYFVSDLAMGLIAALFLNALFRIGVRSRETVLLPPDAAAIDTIRAFLEMQGSRWGARRDVLQRAIFGACQSVEAIIEHCGVTGPITVEAMFDEYNLDIRLTYDGELLSLGAEAPSHDEIVSAPDGLLRLAGYLVRGNADRVQAAVRGGHSVLVLHFDH</sequence>
<dbReference type="GO" id="GO:0005886">
    <property type="term" value="C:plasma membrane"/>
    <property type="evidence" value="ECO:0007669"/>
    <property type="project" value="TreeGrafter"/>
</dbReference>
<dbReference type="RefSeq" id="WP_168041781.1">
    <property type="nucleotide sequence ID" value="NZ_JAAEDK010000009.1"/>
</dbReference>
<reference evidence="9 10" key="2">
    <citation type="submission" date="2020-02" db="EMBL/GenBank/DDBJ databases">
        <authorList>
            <person name="Sun Q."/>
            <person name="Inoue M."/>
        </authorList>
    </citation>
    <scope>NUCLEOTIDE SEQUENCE [LARGE SCALE GENOMIC DNA]</scope>
    <source>
        <strain evidence="9 10">KCTC 22478</strain>
    </source>
</reference>
<proteinExistence type="inferred from homology"/>
<feature type="transmembrane region" description="Helical" evidence="7">
    <location>
        <begin position="87"/>
        <end position="106"/>
    </location>
</feature>
<dbReference type="PANTHER" id="PTHR42810">
    <property type="entry name" value="PURINE PERMEASE C1399.01C-RELATED"/>
    <property type="match status" value="1"/>
</dbReference>
<feature type="transmembrane region" description="Helical" evidence="7">
    <location>
        <begin position="57"/>
        <end position="75"/>
    </location>
</feature>
<dbReference type="Pfam" id="PF00860">
    <property type="entry name" value="Xan_ur_permease"/>
    <property type="match status" value="1"/>
</dbReference>
<feature type="transmembrane region" description="Helical" evidence="7">
    <location>
        <begin position="358"/>
        <end position="378"/>
    </location>
</feature>
<evidence type="ECO:0000313" key="10">
    <source>
        <dbReference type="Proteomes" id="UP000746741"/>
    </source>
</evidence>
<dbReference type="EMBL" id="JAAVUP010000003">
    <property type="protein sequence ID" value="NKE17885.1"/>
    <property type="molecule type" value="Genomic_DNA"/>
</dbReference>
<dbReference type="Proteomes" id="UP000746741">
    <property type="component" value="Unassembled WGS sequence"/>
</dbReference>
<feature type="transmembrane region" description="Helical" evidence="7">
    <location>
        <begin position="112"/>
        <end position="131"/>
    </location>
</feature>
<evidence type="ECO:0000313" key="9">
    <source>
        <dbReference type="EMBL" id="NKE17885.1"/>
    </source>
</evidence>
<feature type="transmembrane region" description="Helical" evidence="7">
    <location>
        <begin position="210"/>
        <end position="236"/>
    </location>
</feature>
<feature type="transmembrane region" description="Helical" evidence="7">
    <location>
        <begin position="177"/>
        <end position="198"/>
    </location>
</feature>